<sequence>MAHSIFAPDYVAEPYWWQAFRPHNGSTDPLPQVADAVVVGGGYAGICCATELAAGGRDVAVLDAGPLGGGASSRSGGQVTGGVNIQKKANQAMAGNRSPEAQRLLERRLSDASASYRWLKEVITGDGIDCDYVQNGRLTALWAADHFAAWKARLPQLNSLTDSDAVMLTRDELAAELGTTAYHGAAFIRNAGHLNPSAFYGGLLRRAMAQGVRGWGGVQVTAVKRTTDGFTVQTPRGEIRCGQVVLALNGSSGQLDAELARSVVPVTSHMIATEPLPEGLAREIIRNDRAVSESRRVVNHYRLSGDGQRLVFGGRARFTPTSEETTARLLHQMMVQRYPRLAGVKITHSWGGDVSMTLDYMPHIGGREGLHWVFGCNGSGVTMMSWLGHMLGRKLREGVNEPVCAFDGQPLPRHALYYGNPWFMFALGSYYQMLDAMDHRRSKPEQGTR</sequence>
<dbReference type="Gene3D" id="3.50.50.60">
    <property type="entry name" value="FAD/NAD(P)-binding domain"/>
    <property type="match status" value="1"/>
</dbReference>
<gene>
    <name evidence="3" type="ORF">FHS82_000041</name>
</gene>
<evidence type="ECO:0000313" key="4">
    <source>
        <dbReference type="Proteomes" id="UP001429580"/>
    </source>
</evidence>
<evidence type="ECO:0000259" key="2">
    <source>
        <dbReference type="Pfam" id="PF01266"/>
    </source>
</evidence>
<proteinExistence type="predicted"/>
<dbReference type="Gene3D" id="3.30.9.10">
    <property type="entry name" value="D-Amino Acid Oxidase, subunit A, domain 2"/>
    <property type="match status" value="1"/>
</dbReference>
<dbReference type="InterPro" id="IPR006076">
    <property type="entry name" value="FAD-dep_OxRdtase"/>
</dbReference>
<dbReference type="InterPro" id="IPR036188">
    <property type="entry name" value="FAD/NAD-bd_sf"/>
</dbReference>
<keyword evidence="4" id="KW-1185">Reference proteome</keyword>
<dbReference type="PANTHER" id="PTHR13847">
    <property type="entry name" value="SARCOSINE DEHYDROGENASE-RELATED"/>
    <property type="match status" value="1"/>
</dbReference>
<keyword evidence="1" id="KW-0560">Oxidoreductase</keyword>
<dbReference type="PANTHER" id="PTHR13847:SF281">
    <property type="entry name" value="FAD DEPENDENT OXIDOREDUCTASE DOMAIN-CONTAINING PROTEIN"/>
    <property type="match status" value="1"/>
</dbReference>
<dbReference type="RefSeq" id="WP_208394013.1">
    <property type="nucleotide sequence ID" value="NZ_JAASQI010000001.1"/>
</dbReference>
<organism evidence="3 4">
    <name type="scientific">Pseudochelatococcus lubricantis</name>
    <dbReference type="NCBI Taxonomy" id="1538102"/>
    <lineage>
        <taxon>Bacteria</taxon>
        <taxon>Pseudomonadati</taxon>
        <taxon>Pseudomonadota</taxon>
        <taxon>Alphaproteobacteria</taxon>
        <taxon>Hyphomicrobiales</taxon>
        <taxon>Chelatococcaceae</taxon>
        <taxon>Pseudochelatococcus</taxon>
    </lineage>
</organism>
<dbReference type="Proteomes" id="UP001429580">
    <property type="component" value="Unassembled WGS sequence"/>
</dbReference>
<comment type="caution">
    <text evidence="3">The sequence shown here is derived from an EMBL/GenBank/DDBJ whole genome shotgun (WGS) entry which is preliminary data.</text>
</comment>
<feature type="domain" description="FAD dependent oxidoreductase" evidence="2">
    <location>
        <begin position="35"/>
        <end position="391"/>
    </location>
</feature>
<dbReference type="Pfam" id="PF01266">
    <property type="entry name" value="DAO"/>
    <property type="match status" value="1"/>
</dbReference>
<dbReference type="EMBL" id="JAASQI010000001">
    <property type="protein sequence ID" value="NIJ56228.1"/>
    <property type="molecule type" value="Genomic_DNA"/>
</dbReference>
<protein>
    <submittedName>
        <fullName evidence="3">Glycine/D-amino acid oxidase-like deaminating enzyme</fullName>
    </submittedName>
</protein>
<dbReference type="SUPFAM" id="SSF51905">
    <property type="entry name" value="FAD/NAD(P)-binding domain"/>
    <property type="match status" value="1"/>
</dbReference>
<reference evidence="3 4" key="1">
    <citation type="submission" date="2020-03" db="EMBL/GenBank/DDBJ databases">
        <title>Genomic Encyclopedia of Type Strains, Phase IV (KMG-IV): sequencing the most valuable type-strain genomes for metagenomic binning, comparative biology and taxonomic classification.</title>
        <authorList>
            <person name="Goeker M."/>
        </authorList>
    </citation>
    <scope>NUCLEOTIDE SEQUENCE [LARGE SCALE GENOMIC DNA]</scope>
    <source>
        <strain evidence="3 4">DSM 103870</strain>
    </source>
</reference>
<evidence type="ECO:0000256" key="1">
    <source>
        <dbReference type="ARBA" id="ARBA00023002"/>
    </source>
</evidence>
<evidence type="ECO:0000313" key="3">
    <source>
        <dbReference type="EMBL" id="NIJ56228.1"/>
    </source>
</evidence>
<accession>A0ABX0UTE1</accession>
<name>A0ABX0UTE1_9HYPH</name>